<evidence type="ECO:0000313" key="1">
    <source>
        <dbReference type="EMBL" id="GGB39596.1"/>
    </source>
</evidence>
<gene>
    <name evidence="1" type="ORF">GCM10011492_32990</name>
</gene>
<accession>A0A916TCS1</accession>
<reference evidence="1" key="1">
    <citation type="journal article" date="2014" name="Int. J. Syst. Evol. Microbiol.">
        <title>Complete genome sequence of Corynebacterium casei LMG S-19264T (=DSM 44701T), isolated from a smear-ripened cheese.</title>
        <authorList>
            <consortium name="US DOE Joint Genome Institute (JGI-PGF)"/>
            <person name="Walter F."/>
            <person name="Albersmeier A."/>
            <person name="Kalinowski J."/>
            <person name="Ruckert C."/>
        </authorList>
    </citation>
    <scope>NUCLEOTIDE SEQUENCE</scope>
    <source>
        <strain evidence="1">CGMCC 1.15085</strain>
    </source>
</reference>
<keyword evidence="2" id="KW-1185">Reference proteome</keyword>
<comment type="caution">
    <text evidence="1">The sequence shown here is derived from an EMBL/GenBank/DDBJ whole genome shotgun (WGS) entry which is preliminary data.</text>
</comment>
<dbReference type="EMBL" id="BMHI01000005">
    <property type="protein sequence ID" value="GGB39596.1"/>
    <property type="molecule type" value="Genomic_DNA"/>
</dbReference>
<proteinExistence type="predicted"/>
<dbReference type="AlphaFoldDB" id="A0A916TCS1"/>
<evidence type="ECO:0000313" key="2">
    <source>
        <dbReference type="Proteomes" id="UP000636793"/>
    </source>
</evidence>
<organism evidence="1 2">
    <name type="scientific">Flexivirga endophytica</name>
    <dbReference type="NCBI Taxonomy" id="1849103"/>
    <lineage>
        <taxon>Bacteria</taxon>
        <taxon>Bacillati</taxon>
        <taxon>Actinomycetota</taxon>
        <taxon>Actinomycetes</taxon>
        <taxon>Micrococcales</taxon>
        <taxon>Dermacoccaceae</taxon>
        <taxon>Flexivirga</taxon>
    </lineage>
</organism>
<dbReference type="Proteomes" id="UP000636793">
    <property type="component" value="Unassembled WGS sequence"/>
</dbReference>
<protein>
    <submittedName>
        <fullName evidence="1">Uncharacterized protein</fullName>
    </submittedName>
</protein>
<reference evidence="1" key="2">
    <citation type="submission" date="2020-09" db="EMBL/GenBank/DDBJ databases">
        <authorList>
            <person name="Sun Q."/>
            <person name="Zhou Y."/>
        </authorList>
    </citation>
    <scope>NUCLEOTIDE SEQUENCE</scope>
    <source>
        <strain evidence="1">CGMCC 1.15085</strain>
    </source>
</reference>
<sequence>MARRKRGRVAGYGGNMPSLPTRTLFTQLVDDAAVFPPGNFSLSEAIERRSARRGTPASDFVGPLLLPPPLIDEALEDHSGLVIGVIGRRETPIAEVVAAAGDVADAAGHALAGVEVAAVDGWEQVLDLSVPVAVEVSAGAAGRVLLPDLAEHDGQVVAKLRTGSTPTNAVPSTADTAAFITECVQLGLAFKLTGGLHRAIAHTADDEEQFGFLGILLAVHSALLGDDVAAALTDRDEASIGSAVRALSEADAVNVRNVFTSFGCCDVLDPIRDLAALGLI</sequence>
<name>A0A916TCS1_9MICO</name>